<evidence type="ECO:0000313" key="11">
    <source>
        <dbReference type="Proteomes" id="UP000323565"/>
    </source>
</evidence>
<evidence type="ECO:0000256" key="2">
    <source>
        <dbReference type="ARBA" id="ARBA00009765"/>
    </source>
</evidence>
<dbReference type="InterPro" id="IPR045863">
    <property type="entry name" value="CorA_TM1_TM2"/>
</dbReference>
<keyword evidence="6 9" id="KW-1133">Transmembrane helix</keyword>
<protein>
    <submittedName>
        <fullName evidence="10">Magnesium and cobalt transport protein CorA</fullName>
    </submittedName>
</protein>
<keyword evidence="3" id="KW-0813">Transport</keyword>
<feature type="transmembrane region" description="Helical" evidence="9">
    <location>
        <begin position="332"/>
        <end position="351"/>
    </location>
</feature>
<comment type="similarity">
    <text evidence="2">Belongs to the CorA metal ion transporter (MIT) (TC 1.A.35) family.</text>
</comment>
<feature type="region of interest" description="Disordered" evidence="8">
    <location>
        <begin position="1"/>
        <end position="46"/>
    </location>
</feature>
<evidence type="ECO:0000256" key="6">
    <source>
        <dbReference type="ARBA" id="ARBA00022989"/>
    </source>
</evidence>
<dbReference type="SUPFAM" id="SSF143865">
    <property type="entry name" value="CorA soluble domain-like"/>
    <property type="match status" value="1"/>
</dbReference>
<gene>
    <name evidence="10" type="ORF">FV141_13665</name>
</gene>
<dbReference type="Proteomes" id="UP000323565">
    <property type="component" value="Chromosome"/>
</dbReference>
<dbReference type="Gene3D" id="3.30.460.20">
    <property type="entry name" value="CorA soluble domain-like"/>
    <property type="match status" value="1"/>
</dbReference>
<keyword evidence="11" id="KW-1185">Reference proteome</keyword>
<keyword evidence="4" id="KW-1003">Cell membrane</keyword>
<name>A0ABX5ZCX1_9MICO</name>
<dbReference type="Pfam" id="PF01544">
    <property type="entry name" value="CorA"/>
    <property type="match status" value="1"/>
</dbReference>
<reference evidence="10 11" key="1">
    <citation type="submission" date="2019-08" db="EMBL/GenBank/DDBJ databases">
        <title>Dermacoccus abyssi strain HZAU 226, whole genome Nanopore sequencing project.</title>
        <authorList>
            <person name="Guo A."/>
            <person name="Zhang X."/>
            <person name="Ruan Y."/>
            <person name="Liu W."/>
            <person name="Chen Q."/>
            <person name="Gu L."/>
        </authorList>
    </citation>
    <scope>NUCLEOTIDE SEQUENCE [LARGE SCALE GENOMIC DNA]</scope>
    <source>
        <strain evidence="10 11">HZAU 226</strain>
    </source>
</reference>
<dbReference type="SUPFAM" id="SSF144083">
    <property type="entry name" value="Magnesium transport protein CorA, transmembrane region"/>
    <property type="match status" value="1"/>
</dbReference>
<keyword evidence="7 9" id="KW-0472">Membrane</keyword>
<proteinExistence type="inferred from homology"/>
<evidence type="ECO:0000256" key="4">
    <source>
        <dbReference type="ARBA" id="ARBA00022475"/>
    </source>
</evidence>
<keyword evidence="5 9" id="KW-0812">Transmembrane</keyword>
<evidence type="ECO:0000313" key="10">
    <source>
        <dbReference type="EMBL" id="QEH94445.1"/>
    </source>
</evidence>
<dbReference type="Gene3D" id="1.20.58.340">
    <property type="entry name" value="Magnesium transport protein CorA, transmembrane region"/>
    <property type="match status" value="2"/>
</dbReference>
<evidence type="ECO:0000256" key="1">
    <source>
        <dbReference type="ARBA" id="ARBA00004651"/>
    </source>
</evidence>
<feature type="transmembrane region" description="Helical" evidence="9">
    <location>
        <begin position="363"/>
        <end position="383"/>
    </location>
</feature>
<evidence type="ECO:0000256" key="8">
    <source>
        <dbReference type="SAM" id="MobiDB-lite"/>
    </source>
</evidence>
<evidence type="ECO:0000256" key="9">
    <source>
        <dbReference type="SAM" id="Phobius"/>
    </source>
</evidence>
<dbReference type="InterPro" id="IPR045861">
    <property type="entry name" value="CorA_cytoplasmic_dom"/>
</dbReference>
<dbReference type="EMBL" id="CP043031">
    <property type="protein sequence ID" value="QEH94445.1"/>
    <property type="molecule type" value="Genomic_DNA"/>
</dbReference>
<dbReference type="InterPro" id="IPR002523">
    <property type="entry name" value="MgTranspt_CorA/ZnTranspt_ZntB"/>
</dbReference>
<dbReference type="PANTHER" id="PTHR46494">
    <property type="entry name" value="CORA FAMILY METAL ION TRANSPORTER (EUROFUNG)"/>
    <property type="match status" value="1"/>
</dbReference>
<comment type="subcellular location">
    <subcellularLocation>
        <location evidence="1">Cell membrane</location>
        <topology evidence="1">Multi-pass membrane protein</topology>
    </subcellularLocation>
</comment>
<accession>A0ABX5ZCX1</accession>
<evidence type="ECO:0000256" key="5">
    <source>
        <dbReference type="ARBA" id="ARBA00022692"/>
    </source>
</evidence>
<evidence type="ECO:0000256" key="7">
    <source>
        <dbReference type="ARBA" id="ARBA00023136"/>
    </source>
</evidence>
<dbReference type="CDD" id="cd12830">
    <property type="entry name" value="MtCorA-like"/>
    <property type="match status" value="1"/>
</dbReference>
<evidence type="ECO:0000256" key="3">
    <source>
        <dbReference type="ARBA" id="ARBA00022448"/>
    </source>
</evidence>
<organism evidence="10 11">
    <name type="scientific">Dermacoccus abyssi</name>
    <dbReference type="NCBI Taxonomy" id="322596"/>
    <lineage>
        <taxon>Bacteria</taxon>
        <taxon>Bacillati</taxon>
        <taxon>Actinomycetota</taxon>
        <taxon>Actinomycetes</taxon>
        <taxon>Micrococcales</taxon>
        <taxon>Dermacoccaceae</taxon>
        <taxon>Dermacoccus</taxon>
    </lineage>
</organism>
<sequence>MPTWRGKPITAGPLAVLRTEQSGTPLRTERDDTPFEPVRDEEDRPPESTIVQSTIYDDGYTLAEPASIRETFEHLHKPDRRGNPVAWIGMTHPTARQVQTVAETFDLHPLAVEDAIVAHQRPKAERYGGALFVVLRPATYDDTSETVKFGEVHAFIGPDFVITVRHTAQPELGAVRQRFEKNRHLLAAGPQAILYGLLDFVVDGYAPVLSGLENDIDEIETQVFESDSNVSRRIYELAQEVMELQRAVKPLHRVLAGLERGAEQYGTDPEIIALMRDVHDHVTSVIERSDGFRQSLSEILQLNAILVAQVQNDDMKRLAEVANTQADEVKKASSWAAILFAPTIVAGIYGMNFDKMPELHWFFGYPFALLLMATVSTVMWLMFKRKDWL</sequence>
<feature type="compositionally biased region" description="Basic and acidic residues" evidence="8">
    <location>
        <begin position="27"/>
        <end position="46"/>
    </location>
</feature>
<dbReference type="PANTHER" id="PTHR46494:SF1">
    <property type="entry name" value="CORA FAMILY METAL ION TRANSPORTER (EUROFUNG)"/>
    <property type="match status" value="1"/>
</dbReference>